<evidence type="ECO:0000256" key="3">
    <source>
        <dbReference type="ARBA" id="ARBA00022741"/>
    </source>
</evidence>
<evidence type="ECO:0000313" key="10">
    <source>
        <dbReference type="Proteomes" id="UP000187609"/>
    </source>
</evidence>
<gene>
    <name evidence="9" type="primary">FAS4_2</name>
    <name evidence="9" type="ORF">A4A49_20311</name>
</gene>
<dbReference type="PANTHER" id="PTHR18934">
    <property type="entry name" value="ATP-DEPENDENT RNA HELICASE"/>
    <property type="match status" value="1"/>
</dbReference>
<feature type="domain" description="Helicase ATP-binding" evidence="8">
    <location>
        <begin position="1"/>
        <end position="101"/>
    </location>
</feature>
<dbReference type="PANTHER" id="PTHR18934:SF99">
    <property type="entry name" value="ATP-DEPENDENT RNA HELICASE DHX37-RELATED"/>
    <property type="match status" value="1"/>
</dbReference>
<evidence type="ECO:0000256" key="2">
    <source>
        <dbReference type="ARBA" id="ARBA00012552"/>
    </source>
</evidence>
<dbReference type="GO" id="GO:0000462">
    <property type="term" value="P:maturation of SSU-rRNA from tricistronic rRNA transcript (SSU-rRNA, 5.8S rRNA, LSU-rRNA)"/>
    <property type="evidence" value="ECO:0007669"/>
    <property type="project" value="TreeGrafter"/>
</dbReference>
<evidence type="ECO:0000256" key="1">
    <source>
        <dbReference type="ARBA" id="ARBA00008792"/>
    </source>
</evidence>
<dbReference type="GO" id="GO:0016787">
    <property type="term" value="F:hydrolase activity"/>
    <property type="evidence" value="ECO:0007669"/>
    <property type="project" value="UniProtKB-KW"/>
</dbReference>
<accession>A0A314L8B7</accession>
<dbReference type="STRING" id="49451.A0A314L8B7"/>
<dbReference type="EC" id="3.6.4.13" evidence="2"/>
<keyword evidence="10" id="KW-1185">Reference proteome</keyword>
<dbReference type="Gene3D" id="3.40.50.300">
    <property type="entry name" value="P-loop containing nucleotide triphosphate hydrolases"/>
    <property type="match status" value="1"/>
</dbReference>
<dbReference type="Pfam" id="PF23362">
    <property type="entry name" value="DHX37_C"/>
    <property type="match status" value="1"/>
</dbReference>
<protein>
    <recommendedName>
        <fullName evidence="2">RNA helicase</fullName>
        <ecNumber evidence="2">3.6.4.13</ecNumber>
    </recommendedName>
</protein>
<dbReference type="GO" id="GO:0005524">
    <property type="term" value="F:ATP binding"/>
    <property type="evidence" value="ECO:0007669"/>
    <property type="project" value="UniProtKB-KW"/>
</dbReference>
<evidence type="ECO:0000256" key="7">
    <source>
        <dbReference type="ARBA" id="ARBA00047984"/>
    </source>
</evidence>
<keyword evidence="3" id="KW-0547">Nucleotide-binding</keyword>
<reference evidence="9" key="1">
    <citation type="submission" date="2016-11" db="EMBL/GenBank/DDBJ databases">
        <title>The genome of Nicotiana attenuata.</title>
        <authorList>
            <person name="Xu S."/>
            <person name="Brockmoeller T."/>
            <person name="Gaquerel E."/>
            <person name="Navarro A."/>
            <person name="Kuhl H."/>
            <person name="Gase K."/>
            <person name="Ling Z."/>
            <person name="Zhou W."/>
            <person name="Kreitzer C."/>
            <person name="Stanke M."/>
            <person name="Tang H."/>
            <person name="Lyons E."/>
            <person name="Pandey P."/>
            <person name="Pandey S.P."/>
            <person name="Timmermann B."/>
            <person name="Baldwin I.T."/>
        </authorList>
    </citation>
    <scope>NUCLEOTIDE SEQUENCE [LARGE SCALE GENOMIC DNA]</scope>
    <source>
        <strain evidence="9">UT</strain>
    </source>
</reference>
<dbReference type="InterPro" id="IPR002464">
    <property type="entry name" value="DNA/RNA_helicase_DEAH_CS"/>
</dbReference>
<dbReference type="EMBL" id="MJEQ01000268">
    <property type="protein sequence ID" value="OIT37795.1"/>
    <property type="molecule type" value="Genomic_DNA"/>
</dbReference>
<dbReference type="GO" id="GO:0003723">
    <property type="term" value="F:RNA binding"/>
    <property type="evidence" value="ECO:0007669"/>
    <property type="project" value="TreeGrafter"/>
</dbReference>
<dbReference type="PROSITE" id="PS51192">
    <property type="entry name" value="HELICASE_ATP_BIND_1"/>
    <property type="match status" value="1"/>
</dbReference>
<dbReference type="InterPro" id="IPR014001">
    <property type="entry name" value="Helicase_ATP-bd"/>
</dbReference>
<dbReference type="SUPFAM" id="SSF52540">
    <property type="entry name" value="P-loop containing nucleoside triphosphate hydrolases"/>
    <property type="match status" value="1"/>
</dbReference>
<name>A0A314L8B7_NICAT</name>
<evidence type="ECO:0000313" key="9">
    <source>
        <dbReference type="EMBL" id="OIT37795.1"/>
    </source>
</evidence>
<evidence type="ECO:0000256" key="4">
    <source>
        <dbReference type="ARBA" id="ARBA00022801"/>
    </source>
</evidence>
<sequence>MTDGILLRELQNDFLLRRYSILILDEAHERSLNTDILIGMLSRIVRERQREYEEQQKKVLSGQTVSPEERVYPLKLVLMSATLRVEDFISGQKNLRDPPPVMEVPTRLYPVTVHFSKRTEMVDYVGKTYKKILSIHKRLPPGDVFGSEGNTIEENVIKEISEAFDDERSSMTEITERFNSYDEDHGEIYECESEISYDSADDSDLDVYGDDAQLLNQKSLSSDGKLNVLGEEGSLTSLKAAFEALAGKRTSQPASILKPEASGLKRAGNLLNKMRTKKRTIDSCAMLRKLWDDNPRELFSEILDWFQQGFHDHFEDLWAKMQLEVFLDPKEWLSKKVKREKRNP</sequence>
<evidence type="ECO:0000259" key="8">
    <source>
        <dbReference type="PROSITE" id="PS51192"/>
    </source>
</evidence>
<comment type="catalytic activity">
    <reaction evidence="7">
        <text>ATP + H2O = ADP + phosphate + H(+)</text>
        <dbReference type="Rhea" id="RHEA:13065"/>
        <dbReference type="ChEBI" id="CHEBI:15377"/>
        <dbReference type="ChEBI" id="CHEBI:15378"/>
        <dbReference type="ChEBI" id="CHEBI:30616"/>
        <dbReference type="ChEBI" id="CHEBI:43474"/>
        <dbReference type="ChEBI" id="CHEBI:456216"/>
        <dbReference type="EC" id="3.6.4.13"/>
    </reaction>
</comment>
<comment type="similarity">
    <text evidence="1">Belongs to the DEAD box helicase family. DEAH subfamily.</text>
</comment>
<dbReference type="Proteomes" id="UP000187609">
    <property type="component" value="Unassembled WGS sequence"/>
</dbReference>
<evidence type="ECO:0000256" key="5">
    <source>
        <dbReference type="ARBA" id="ARBA00022806"/>
    </source>
</evidence>
<proteinExistence type="inferred from homology"/>
<keyword evidence="5 9" id="KW-0347">Helicase</keyword>
<dbReference type="GO" id="GO:0005730">
    <property type="term" value="C:nucleolus"/>
    <property type="evidence" value="ECO:0007669"/>
    <property type="project" value="TreeGrafter"/>
</dbReference>
<organism evidence="9 10">
    <name type="scientific">Nicotiana attenuata</name>
    <name type="common">Coyote tobacco</name>
    <dbReference type="NCBI Taxonomy" id="49451"/>
    <lineage>
        <taxon>Eukaryota</taxon>
        <taxon>Viridiplantae</taxon>
        <taxon>Streptophyta</taxon>
        <taxon>Embryophyta</taxon>
        <taxon>Tracheophyta</taxon>
        <taxon>Spermatophyta</taxon>
        <taxon>Magnoliopsida</taxon>
        <taxon>eudicotyledons</taxon>
        <taxon>Gunneridae</taxon>
        <taxon>Pentapetalae</taxon>
        <taxon>asterids</taxon>
        <taxon>lamiids</taxon>
        <taxon>Solanales</taxon>
        <taxon>Solanaceae</taxon>
        <taxon>Nicotianoideae</taxon>
        <taxon>Nicotianeae</taxon>
        <taxon>Nicotiana</taxon>
    </lineage>
</organism>
<keyword evidence="4" id="KW-0378">Hydrolase</keyword>
<dbReference type="GO" id="GO:0003724">
    <property type="term" value="F:RNA helicase activity"/>
    <property type="evidence" value="ECO:0007669"/>
    <property type="project" value="UniProtKB-EC"/>
</dbReference>
<dbReference type="InterPro" id="IPR027417">
    <property type="entry name" value="P-loop_NTPase"/>
</dbReference>
<dbReference type="AlphaFoldDB" id="A0A314L8B7"/>
<dbReference type="InterPro" id="IPR056371">
    <property type="entry name" value="DHX37-like_C"/>
</dbReference>
<dbReference type="Gramene" id="OIT37795">
    <property type="protein sequence ID" value="OIT37795"/>
    <property type="gene ID" value="A4A49_20311"/>
</dbReference>
<dbReference type="PROSITE" id="PS00690">
    <property type="entry name" value="DEAH_ATP_HELICASE"/>
    <property type="match status" value="1"/>
</dbReference>
<evidence type="ECO:0000256" key="6">
    <source>
        <dbReference type="ARBA" id="ARBA00022840"/>
    </source>
</evidence>
<keyword evidence="6" id="KW-0067">ATP-binding</keyword>
<dbReference type="SMR" id="A0A314L8B7"/>
<comment type="caution">
    <text evidence="9">The sequence shown here is derived from an EMBL/GenBank/DDBJ whole genome shotgun (WGS) entry which is preliminary data.</text>
</comment>